<feature type="compositionally biased region" description="Basic and acidic residues" evidence="1">
    <location>
        <begin position="198"/>
        <end position="208"/>
    </location>
</feature>
<feature type="region of interest" description="Disordered" evidence="1">
    <location>
        <begin position="164"/>
        <end position="208"/>
    </location>
</feature>
<evidence type="ECO:0000256" key="1">
    <source>
        <dbReference type="SAM" id="MobiDB-lite"/>
    </source>
</evidence>
<sequence>MDLLSLAASLITLGFVVHAFVLERRRWPEVEWAFQRYGHRDDEEGRREYFCELVQYGPGTAYLLAPPLLVGAEWVLDEERRPRQWFGACDVQRLVIRADDPGDVWLYIIESPRHDRRWLYARWLPLAPIGDRLRVARDRDLERKLPRGPARWWQRLRDRWRVPPAVGPGGARGARIRTRGPGLSRRLQAAQSLANQEVQERQRGAPSR</sequence>
<accession>A0A021VTY1</accession>
<name>A0A021VTY1_9CELL</name>
<evidence type="ECO:0000313" key="3">
    <source>
        <dbReference type="Proteomes" id="UP000019753"/>
    </source>
</evidence>
<evidence type="ECO:0000313" key="2">
    <source>
        <dbReference type="EMBL" id="EYR64654.1"/>
    </source>
</evidence>
<dbReference type="AlphaFoldDB" id="A0A021VTY1"/>
<keyword evidence="3" id="KW-1185">Reference proteome</keyword>
<dbReference type="Proteomes" id="UP000019753">
    <property type="component" value="Unassembled WGS sequence"/>
</dbReference>
<dbReference type="RefSeq" id="WP_034222633.1">
    <property type="nucleotide sequence ID" value="NZ_AXCW01000022.1"/>
</dbReference>
<dbReference type="EMBL" id="AXCW01000022">
    <property type="protein sequence ID" value="EYR64654.1"/>
    <property type="molecule type" value="Genomic_DNA"/>
</dbReference>
<organism evidence="2 3">
    <name type="scientific">Actinotalea ferrariae CF5-4</name>
    <dbReference type="NCBI Taxonomy" id="948458"/>
    <lineage>
        <taxon>Bacteria</taxon>
        <taxon>Bacillati</taxon>
        <taxon>Actinomycetota</taxon>
        <taxon>Actinomycetes</taxon>
        <taxon>Micrococcales</taxon>
        <taxon>Cellulomonadaceae</taxon>
        <taxon>Actinotalea</taxon>
    </lineage>
</organism>
<protein>
    <submittedName>
        <fullName evidence="2">Uncharacterized protein</fullName>
    </submittedName>
</protein>
<comment type="caution">
    <text evidence="2">The sequence shown here is derived from an EMBL/GenBank/DDBJ whole genome shotgun (WGS) entry which is preliminary data.</text>
</comment>
<gene>
    <name evidence="2" type="ORF">N866_07005</name>
</gene>
<reference evidence="2 3" key="1">
    <citation type="submission" date="2014-01" db="EMBL/GenBank/DDBJ databases">
        <title>Actinotalea ferrariae CF5-4.</title>
        <authorList>
            <person name="Chen F."/>
            <person name="Li Y."/>
            <person name="Wang G."/>
        </authorList>
    </citation>
    <scope>NUCLEOTIDE SEQUENCE [LARGE SCALE GENOMIC DNA]</scope>
    <source>
        <strain evidence="2 3">CF5-4</strain>
    </source>
</reference>
<proteinExistence type="predicted"/>